<accession>A0A8S1Q5U9</accession>
<evidence type="ECO:0000259" key="8">
    <source>
        <dbReference type="PROSITE" id="PS50067"/>
    </source>
</evidence>
<evidence type="ECO:0000313" key="10">
    <source>
        <dbReference type="Proteomes" id="UP000692954"/>
    </source>
</evidence>
<keyword evidence="10" id="KW-1185">Reference proteome</keyword>
<evidence type="ECO:0000256" key="7">
    <source>
        <dbReference type="SAM" id="Coils"/>
    </source>
</evidence>
<dbReference type="PANTHER" id="PTHR47968:SF36">
    <property type="entry name" value="KINESIN HEAVY CHAIN ISOFORM X1"/>
    <property type="match status" value="1"/>
</dbReference>
<feature type="coiled-coil region" evidence="7">
    <location>
        <begin position="685"/>
        <end position="723"/>
    </location>
</feature>
<dbReference type="InterPro" id="IPR001752">
    <property type="entry name" value="Kinesin_motor_dom"/>
</dbReference>
<evidence type="ECO:0000256" key="2">
    <source>
        <dbReference type="ARBA" id="ARBA00022741"/>
    </source>
</evidence>
<dbReference type="InterPro" id="IPR019821">
    <property type="entry name" value="Kinesin_motor_CS"/>
</dbReference>
<dbReference type="PANTHER" id="PTHR47968">
    <property type="entry name" value="CENTROMERE PROTEIN E"/>
    <property type="match status" value="1"/>
</dbReference>
<gene>
    <name evidence="9" type="ORF">PSON_ATCC_30995.1.T0960097</name>
</gene>
<proteinExistence type="inferred from homology"/>
<dbReference type="GO" id="GO:0007018">
    <property type="term" value="P:microtubule-based movement"/>
    <property type="evidence" value="ECO:0007669"/>
    <property type="project" value="InterPro"/>
</dbReference>
<organism evidence="9 10">
    <name type="scientific">Paramecium sonneborni</name>
    <dbReference type="NCBI Taxonomy" id="65129"/>
    <lineage>
        <taxon>Eukaryota</taxon>
        <taxon>Sar</taxon>
        <taxon>Alveolata</taxon>
        <taxon>Ciliophora</taxon>
        <taxon>Intramacronucleata</taxon>
        <taxon>Oligohymenophorea</taxon>
        <taxon>Peniculida</taxon>
        <taxon>Parameciidae</taxon>
        <taxon>Paramecium</taxon>
    </lineage>
</organism>
<dbReference type="EMBL" id="CAJJDN010000096">
    <property type="protein sequence ID" value="CAD8110627.1"/>
    <property type="molecule type" value="Genomic_DNA"/>
</dbReference>
<dbReference type="GO" id="GO:0003777">
    <property type="term" value="F:microtubule motor activity"/>
    <property type="evidence" value="ECO:0007669"/>
    <property type="project" value="InterPro"/>
</dbReference>
<evidence type="ECO:0000256" key="6">
    <source>
        <dbReference type="PROSITE-ProRule" id="PRU00283"/>
    </source>
</evidence>
<dbReference type="GO" id="GO:0005524">
    <property type="term" value="F:ATP binding"/>
    <property type="evidence" value="ECO:0007669"/>
    <property type="project" value="UniProtKB-UniRule"/>
</dbReference>
<name>A0A8S1Q5U9_9CILI</name>
<dbReference type="GO" id="GO:0005874">
    <property type="term" value="C:microtubule"/>
    <property type="evidence" value="ECO:0007669"/>
    <property type="project" value="UniProtKB-KW"/>
</dbReference>
<dbReference type="SMART" id="SM00129">
    <property type="entry name" value="KISc"/>
    <property type="match status" value="1"/>
</dbReference>
<dbReference type="PROSITE" id="PS00411">
    <property type="entry name" value="KINESIN_MOTOR_1"/>
    <property type="match status" value="1"/>
</dbReference>
<feature type="domain" description="Kinesin motor" evidence="8">
    <location>
        <begin position="4"/>
        <end position="357"/>
    </location>
</feature>
<evidence type="ECO:0000256" key="1">
    <source>
        <dbReference type="ARBA" id="ARBA00022701"/>
    </source>
</evidence>
<reference evidence="9" key="1">
    <citation type="submission" date="2021-01" db="EMBL/GenBank/DDBJ databases">
        <authorList>
            <consortium name="Genoscope - CEA"/>
            <person name="William W."/>
        </authorList>
    </citation>
    <scope>NUCLEOTIDE SEQUENCE</scope>
</reference>
<feature type="coiled-coil region" evidence="7">
    <location>
        <begin position="954"/>
        <end position="1025"/>
    </location>
</feature>
<dbReference type="Proteomes" id="UP000692954">
    <property type="component" value="Unassembled WGS sequence"/>
</dbReference>
<protein>
    <recommendedName>
        <fullName evidence="8">Kinesin motor domain-containing protein</fullName>
    </recommendedName>
</protein>
<dbReference type="OrthoDB" id="305602at2759"/>
<comment type="caution">
    <text evidence="9">The sequence shown here is derived from an EMBL/GenBank/DDBJ whole genome shotgun (WGS) entry which is preliminary data.</text>
</comment>
<dbReference type="FunFam" id="3.40.850.10:FF:000197">
    <property type="entry name" value="Predicted protein"/>
    <property type="match status" value="1"/>
</dbReference>
<feature type="coiled-coil region" evidence="7">
    <location>
        <begin position="532"/>
        <end position="631"/>
    </location>
</feature>
<keyword evidence="4 7" id="KW-0175">Coiled coil</keyword>
<dbReference type="CDD" id="cd00106">
    <property type="entry name" value="KISc"/>
    <property type="match status" value="1"/>
</dbReference>
<keyword evidence="1" id="KW-0493">Microtubule</keyword>
<keyword evidence="3 6" id="KW-0067">ATP-binding</keyword>
<dbReference type="AlphaFoldDB" id="A0A8S1Q5U9"/>
<evidence type="ECO:0000313" key="9">
    <source>
        <dbReference type="EMBL" id="CAD8110627.1"/>
    </source>
</evidence>
<keyword evidence="2 6" id="KW-0547">Nucleotide-binding</keyword>
<dbReference type="PROSITE" id="PS50067">
    <property type="entry name" value="KINESIN_MOTOR_2"/>
    <property type="match status" value="1"/>
</dbReference>
<sequence length="1056" mass="124019">MYEKVKVAVRLRPLIEQELLAKDKAICVDSIDNQKKSIIIKKDFEKRQFNFDTIFDPKVTQSQIYNEIARNIVTSAIKGFNGTIFCYGQTGTGKTYTMMGKIDTEEKGIIPRTFEQIFNEIALDDDYSYSVQIGYLHIYMEMLLDLIRPDNSEVKIRESLDHGVFVSGLKWLTVESPSECLKIINQAEKNKVIAFTNLNAHSSRSHSILIIKLDKKLQRQHSKSVTTFNKNYTSKSNLSQDFILGQLNQNINCSVGTLYLVDLAGSERIKKSKVSGDRLNEARSINCSLTALGKCIHALTCTKYTFIPFRDSKLTRILQEALGGNCKTALIINIGPAVKHVEETLSSLTFGMRAMKITNTPQINQTVGLEELVQQLKQELEVKKNIIQKLEIQQKQTKNQDNYKSNSDIHYKIKLEKVEEQHKGFLEEVDKVMVEQEQENEQLKKQLAKTIIEYEDSKNREELLQQQILILTQKLHEFDNQIQTLQNYNIHLRNQIQQQQDLKQNKNVRDQQQQEITFRNSSLIQMSKEKQNQQWRSELSQITSQYANKLEEVKRFEMYHSGKENQNLQEEKLKNENLTSQIKQLKIEYQEKQLKLNQIINQLDQQIQKLNEQREFENRQFSQKIHKLENEIIEISILFEQSQRKSKQLNDQLEQNDRFYKQQQQVSIDLQHQLEEQNYDLKKQIHIIQEQFENHKKNSQQLLEQQVNEINILKQQKDDYYQQFQQIVLQQKDLQLLQFNSNKSIMQSLNTHQSIEQNIDIELKNSINLLGLNEGQIVIDLQMRILQLENEIKNLQNKIKQKDLNEENGCYEIVKNLLDQIVIQIEQNLSMPFLQNNCLSNKKSENQLNFGQGSLKQLEINQLVESLFIDSRHSAEHILTECEEYIDLEIKNQVKNINQDGNNQEQLDFCNQIQESAFSFGQDQNRVNSLFQQNKQICNNDKEKDEINVEIDICDSLKQSLNELNREINFRKQNQDKNNDQIDRQFQQCQKQEEKNFDNKNKIEEEELQQVIKLMQQILKDQNKKKCEYNGNSLDVLKSSIVDFNNLCNTLTSYFQ</sequence>
<dbReference type="InterPro" id="IPR027640">
    <property type="entry name" value="Kinesin-like_fam"/>
</dbReference>
<dbReference type="GO" id="GO:0008017">
    <property type="term" value="F:microtubule binding"/>
    <property type="evidence" value="ECO:0007669"/>
    <property type="project" value="InterPro"/>
</dbReference>
<feature type="binding site" evidence="6">
    <location>
        <begin position="88"/>
        <end position="95"/>
    </location>
    <ligand>
        <name>ATP</name>
        <dbReference type="ChEBI" id="CHEBI:30616"/>
    </ligand>
</feature>
<evidence type="ECO:0000256" key="3">
    <source>
        <dbReference type="ARBA" id="ARBA00022840"/>
    </source>
</evidence>
<evidence type="ECO:0000256" key="5">
    <source>
        <dbReference type="ARBA" id="ARBA00023175"/>
    </source>
</evidence>
<keyword evidence="5 6" id="KW-0505">Motor protein</keyword>
<feature type="coiled-coil region" evidence="7">
    <location>
        <begin position="369"/>
        <end position="460"/>
    </location>
</feature>
<evidence type="ECO:0000256" key="4">
    <source>
        <dbReference type="ARBA" id="ARBA00023054"/>
    </source>
</evidence>
<feature type="coiled-coil region" evidence="7">
    <location>
        <begin position="778"/>
        <end position="805"/>
    </location>
</feature>
<comment type="similarity">
    <text evidence="6">Belongs to the TRAFAC class myosin-kinesin ATPase superfamily. Kinesin family.</text>
</comment>
<dbReference type="Pfam" id="PF00225">
    <property type="entry name" value="Kinesin"/>
    <property type="match status" value="1"/>
</dbReference>